<dbReference type="NCBIfam" id="NF007967">
    <property type="entry name" value="PRK10691.1"/>
    <property type="match status" value="1"/>
</dbReference>
<evidence type="ECO:0000259" key="2">
    <source>
        <dbReference type="Pfam" id="PF01557"/>
    </source>
</evidence>
<feature type="domain" description="Fumarylacetoacetase-like C-terminal" evidence="2">
    <location>
        <begin position="15"/>
        <end position="203"/>
    </location>
</feature>
<evidence type="ECO:0000313" key="4">
    <source>
        <dbReference type="Proteomes" id="UP001219956"/>
    </source>
</evidence>
<dbReference type="InterPro" id="IPR011234">
    <property type="entry name" value="Fumarylacetoacetase-like_C"/>
</dbReference>
<reference evidence="3 4" key="1">
    <citation type="submission" date="2023-01" db="EMBL/GenBank/DDBJ databases">
        <title>Novel species of the genus Vogesella isolated from rivers.</title>
        <authorList>
            <person name="Lu H."/>
        </authorList>
    </citation>
    <scope>NUCLEOTIDE SEQUENCE [LARGE SCALE GENOMIC DNA]</scope>
    <source>
        <strain evidence="3 4">DC21W</strain>
    </source>
</reference>
<gene>
    <name evidence="3" type="ORF">PQU95_11420</name>
</gene>
<protein>
    <submittedName>
        <fullName evidence="3">Fumarylacetoacetate hydrolase family protein</fullName>
    </submittedName>
</protein>
<evidence type="ECO:0000313" key="3">
    <source>
        <dbReference type="EMBL" id="MDC7717820.1"/>
    </source>
</evidence>
<dbReference type="Gene3D" id="3.90.850.10">
    <property type="entry name" value="Fumarylacetoacetase-like, C-terminal domain"/>
    <property type="match status" value="1"/>
</dbReference>
<evidence type="ECO:0000256" key="1">
    <source>
        <dbReference type="ARBA" id="ARBA00022723"/>
    </source>
</evidence>
<dbReference type="PANTHER" id="PTHR11820">
    <property type="entry name" value="ACYLPYRUVASE"/>
    <property type="match status" value="1"/>
</dbReference>
<keyword evidence="1" id="KW-0479">Metal-binding</keyword>
<dbReference type="InterPro" id="IPR036663">
    <property type="entry name" value="Fumarylacetoacetase_C_sf"/>
</dbReference>
<accession>A0ABT5IZ21</accession>
<dbReference type="PANTHER" id="PTHR11820:SF7">
    <property type="entry name" value="ACYLPYRUVASE FAHD1, MITOCHONDRIAL"/>
    <property type="match status" value="1"/>
</dbReference>
<dbReference type="GO" id="GO:0016787">
    <property type="term" value="F:hydrolase activity"/>
    <property type="evidence" value="ECO:0007669"/>
    <property type="project" value="UniProtKB-KW"/>
</dbReference>
<dbReference type="RefSeq" id="WP_272752129.1">
    <property type="nucleotide sequence ID" value="NZ_JAQQLF010000013.1"/>
</dbReference>
<dbReference type="SUPFAM" id="SSF56529">
    <property type="entry name" value="FAH"/>
    <property type="match status" value="1"/>
</dbReference>
<name>A0ABT5IZ21_9NEIS</name>
<keyword evidence="4" id="KW-1185">Reference proteome</keyword>
<sequence length="214" mass="22915">MNVCLAGMEQRVGTLFCIGRNYAAHAAELGNAMEEEPVVFLKPAAALLPSGQPLHLPAFSQDVHYECELLVLIGRDADNIREAEALQYVAGYGVGLDLTARDVQSEVKAKGLPWTKAKGFRGAACVSAFVPAGELDPLAARFTLQVNGQLRQQGDTTLMRFSVPYIVSYLSQVYGLRAGDVIFTGTPEGVGQLHAGDALQLDLGVVQAQWQVAV</sequence>
<keyword evidence="3" id="KW-0378">Hydrolase</keyword>
<organism evidence="3 4">
    <name type="scientific">Vogesella aquatica</name>
    <dbReference type="NCBI Taxonomy" id="2984206"/>
    <lineage>
        <taxon>Bacteria</taxon>
        <taxon>Pseudomonadati</taxon>
        <taxon>Pseudomonadota</taxon>
        <taxon>Betaproteobacteria</taxon>
        <taxon>Neisseriales</taxon>
        <taxon>Chromobacteriaceae</taxon>
        <taxon>Vogesella</taxon>
    </lineage>
</organism>
<proteinExistence type="predicted"/>
<comment type="caution">
    <text evidence="3">The sequence shown here is derived from an EMBL/GenBank/DDBJ whole genome shotgun (WGS) entry which is preliminary data.</text>
</comment>
<dbReference type="EMBL" id="JAQQLF010000013">
    <property type="protein sequence ID" value="MDC7717820.1"/>
    <property type="molecule type" value="Genomic_DNA"/>
</dbReference>
<dbReference type="Pfam" id="PF01557">
    <property type="entry name" value="FAA_hydrolase"/>
    <property type="match status" value="1"/>
</dbReference>
<dbReference type="Proteomes" id="UP001219956">
    <property type="component" value="Unassembled WGS sequence"/>
</dbReference>